<keyword evidence="2" id="KW-0663">Pyridoxal phosphate</keyword>
<gene>
    <name evidence="3" type="ORF">Q6348_11900</name>
</gene>
<proteinExistence type="inferred from homology"/>
<dbReference type="InterPro" id="IPR015421">
    <property type="entry name" value="PyrdxlP-dep_Trfase_major"/>
</dbReference>
<dbReference type="InterPro" id="IPR015424">
    <property type="entry name" value="PyrdxlP-dep_Trfase"/>
</dbReference>
<dbReference type="GO" id="GO:0008483">
    <property type="term" value="F:transaminase activity"/>
    <property type="evidence" value="ECO:0007669"/>
    <property type="project" value="UniProtKB-KW"/>
</dbReference>
<dbReference type="SUPFAM" id="SSF53383">
    <property type="entry name" value="PLP-dependent transferases"/>
    <property type="match status" value="1"/>
</dbReference>
<evidence type="ECO:0000256" key="1">
    <source>
        <dbReference type="ARBA" id="ARBA00001933"/>
    </source>
</evidence>
<dbReference type="RefSeq" id="WP_304601499.1">
    <property type="nucleotide sequence ID" value="NZ_JAUQYO010000001.1"/>
</dbReference>
<comment type="cofactor">
    <cofactor evidence="1">
        <name>pyridoxal 5'-phosphate</name>
        <dbReference type="ChEBI" id="CHEBI:597326"/>
    </cofactor>
</comment>
<keyword evidence="3" id="KW-0032">Aminotransferase</keyword>
<evidence type="ECO:0000313" key="4">
    <source>
        <dbReference type="Proteomes" id="UP001232536"/>
    </source>
</evidence>
<evidence type="ECO:0000256" key="2">
    <source>
        <dbReference type="RuleBase" id="RU004508"/>
    </source>
</evidence>
<comment type="caution">
    <text evidence="3">The sequence shown here is derived from an EMBL/GenBank/DDBJ whole genome shotgun (WGS) entry which is preliminary data.</text>
</comment>
<dbReference type="PANTHER" id="PTHR30244">
    <property type="entry name" value="TRANSAMINASE"/>
    <property type="match status" value="1"/>
</dbReference>
<evidence type="ECO:0000313" key="3">
    <source>
        <dbReference type="EMBL" id="MDO8107899.1"/>
    </source>
</evidence>
<keyword evidence="3" id="KW-0808">Transferase</keyword>
<sequence length="387" mass="40635">MNAHHEVTSALARRTGTNPADWFLLFKARYGMQVVFEALRSVRGPGDVVTQAFTCATAVDPILVGGLHPVYADVARDSLAIDAGRVEVPTTARAVVLQHTFGIVDVDNAERLRAAAHAAGALLVEDAAHAAGRMATSADGTPLADVSIHSFGVEKLLPTRFGGAVWVSPDLADAGLRARLAGDLAGLPPMGARLDLAARTYRAQVRVLNRVPGAFGRGLRGALTTAGIFEPAIAPVEVRGGLPYRPMAPSVWVSAQVAGALRTLDGVERTRGAAVAAYLHELAELVDVPGGVRGAAPLVRFPFFASDGATAEQLVAALSRQGVYAGRWYRPALFPGVADPDRYGYDPSDPALTTTHLLVERVVNLPTRVGESEAARISALVRAELGV</sequence>
<dbReference type="Proteomes" id="UP001232536">
    <property type="component" value="Unassembled WGS sequence"/>
</dbReference>
<dbReference type="InterPro" id="IPR000653">
    <property type="entry name" value="DegT/StrS_aminotransferase"/>
</dbReference>
<dbReference type="EMBL" id="JAUQYP010000001">
    <property type="protein sequence ID" value="MDO8107899.1"/>
    <property type="molecule type" value="Genomic_DNA"/>
</dbReference>
<protein>
    <submittedName>
        <fullName evidence="3">DegT/DnrJ/EryC1/StrS family aminotransferase</fullName>
    </submittedName>
</protein>
<organism evidence="3 4">
    <name type="scientific">Actinotalea lenta</name>
    <dbReference type="NCBI Taxonomy" id="3064654"/>
    <lineage>
        <taxon>Bacteria</taxon>
        <taxon>Bacillati</taxon>
        <taxon>Actinomycetota</taxon>
        <taxon>Actinomycetes</taxon>
        <taxon>Micrococcales</taxon>
        <taxon>Cellulomonadaceae</taxon>
        <taxon>Actinotalea</taxon>
    </lineage>
</organism>
<reference evidence="3 4" key="1">
    <citation type="submission" date="2023-07" db="EMBL/GenBank/DDBJ databases">
        <title>Description of novel actinomycetes strains, isolated from tidal flat sediment.</title>
        <authorList>
            <person name="Lu C."/>
        </authorList>
    </citation>
    <scope>NUCLEOTIDE SEQUENCE [LARGE SCALE GENOMIC DNA]</scope>
    <source>
        <strain evidence="3 4">SYSU T00b441</strain>
    </source>
</reference>
<accession>A0ABT9DAG3</accession>
<dbReference type="Gene3D" id="3.40.640.10">
    <property type="entry name" value="Type I PLP-dependent aspartate aminotransferase-like (Major domain)"/>
    <property type="match status" value="1"/>
</dbReference>
<comment type="similarity">
    <text evidence="2">Belongs to the DegT/DnrJ/EryC1 family.</text>
</comment>
<keyword evidence="4" id="KW-1185">Reference proteome</keyword>
<dbReference type="Pfam" id="PF01041">
    <property type="entry name" value="DegT_DnrJ_EryC1"/>
    <property type="match status" value="1"/>
</dbReference>
<dbReference type="PANTHER" id="PTHR30244:SF34">
    <property type="entry name" value="DTDP-4-AMINO-4,6-DIDEOXYGALACTOSE TRANSAMINASE"/>
    <property type="match status" value="1"/>
</dbReference>
<name>A0ABT9DAG3_9CELL</name>